<keyword evidence="3 7" id="KW-0732">Signal</keyword>
<feature type="chain" id="PRO_5035338975" description="Thiol:disulfide interchange protein" evidence="7">
    <location>
        <begin position="22"/>
        <end position="242"/>
    </location>
</feature>
<dbReference type="AlphaFoldDB" id="A0A8J6QL23"/>
<comment type="function">
    <text evidence="7">Required for disulfide bond formation in some periplasmic proteins. Acts by transferring its disulfide bond to other proteins and is reduced in the process.</text>
</comment>
<dbReference type="Pfam" id="PF13098">
    <property type="entry name" value="Thioredoxin_2"/>
    <property type="match status" value="1"/>
</dbReference>
<keyword evidence="6 7" id="KW-0676">Redox-active center</keyword>
<dbReference type="Pfam" id="PF10411">
    <property type="entry name" value="DsbC_N"/>
    <property type="match status" value="1"/>
</dbReference>
<dbReference type="Gene3D" id="3.40.30.10">
    <property type="entry name" value="Glutaredoxin"/>
    <property type="match status" value="1"/>
</dbReference>
<dbReference type="SUPFAM" id="SSF54423">
    <property type="entry name" value="DsbC/DsbG N-terminal domain-like"/>
    <property type="match status" value="1"/>
</dbReference>
<reference evidence="10" key="1">
    <citation type="submission" date="2020-09" db="EMBL/GenBank/DDBJ databases">
        <title>A novel bacterium of genus Neiella, isolated from South China Sea.</title>
        <authorList>
            <person name="Huang H."/>
            <person name="Mo K."/>
            <person name="Hu Y."/>
        </authorList>
    </citation>
    <scope>NUCLEOTIDE SEQUENCE</scope>
    <source>
        <strain evidence="10">HB171785</strain>
    </source>
</reference>
<feature type="domain" description="Thioredoxin-like fold" evidence="9">
    <location>
        <begin position="114"/>
        <end position="238"/>
    </location>
</feature>
<dbReference type="EMBL" id="JACXAF010000036">
    <property type="protein sequence ID" value="MBD1391388.1"/>
    <property type="molecule type" value="Genomic_DNA"/>
</dbReference>
<dbReference type="SUPFAM" id="SSF52833">
    <property type="entry name" value="Thioredoxin-like"/>
    <property type="match status" value="1"/>
</dbReference>
<gene>
    <name evidence="10" type="ORF">IC617_18325</name>
</gene>
<name>A0A8J6QL23_9GAMM</name>
<organism evidence="10 11">
    <name type="scientific">Neiella litorisoli</name>
    <dbReference type="NCBI Taxonomy" id="2771431"/>
    <lineage>
        <taxon>Bacteria</taxon>
        <taxon>Pseudomonadati</taxon>
        <taxon>Pseudomonadota</taxon>
        <taxon>Gammaproteobacteria</taxon>
        <taxon>Alteromonadales</taxon>
        <taxon>Echinimonadaceae</taxon>
        <taxon>Neiella</taxon>
    </lineage>
</organism>
<evidence type="ECO:0000256" key="4">
    <source>
        <dbReference type="ARBA" id="ARBA00022764"/>
    </source>
</evidence>
<dbReference type="PANTHER" id="PTHR35272">
    <property type="entry name" value="THIOL:DISULFIDE INTERCHANGE PROTEIN DSBC-RELATED"/>
    <property type="match status" value="1"/>
</dbReference>
<dbReference type="PANTHER" id="PTHR35272:SF3">
    <property type="entry name" value="THIOL:DISULFIDE INTERCHANGE PROTEIN DSBC"/>
    <property type="match status" value="1"/>
</dbReference>
<dbReference type="GO" id="GO:0042597">
    <property type="term" value="C:periplasmic space"/>
    <property type="evidence" value="ECO:0007669"/>
    <property type="project" value="UniProtKB-SubCell"/>
</dbReference>
<keyword evidence="4 7" id="KW-0574">Periplasm</keyword>
<evidence type="ECO:0000313" key="10">
    <source>
        <dbReference type="EMBL" id="MBD1391388.1"/>
    </source>
</evidence>
<evidence type="ECO:0000256" key="1">
    <source>
        <dbReference type="ARBA" id="ARBA00004418"/>
    </source>
</evidence>
<protein>
    <recommendedName>
        <fullName evidence="7">Thiol:disulfide interchange protein</fullName>
    </recommendedName>
</protein>
<sequence length="242" mass="26578">MLKWLSALSAMVLSVLVAAYAADVAPDVEKRVMGKVLANFGEVPSMIAPAPLPGYTLAVTSQGNFFISNDGKYMIYGRLFDLEQGLVEITDSGLNSFRADKLAALAPDAITFPAKGEEKFRIYVFTDITCGYCRKMHRQIEEYQNAGITINYLAYPRSQQSSTDMQQIWCADDSVKAMSDAKLHGEIAKSDCSGKRFDVEAQLAMGQKFGVRGTPAVVLENGAMLPGYREPKDLLPLLEKLQ</sequence>
<feature type="domain" description="Disulphide bond isomerase DsbC/G N-terminal" evidence="8">
    <location>
        <begin position="45"/>
        <end position="85"/>
    </location>
</feature>
<proteinExistence type="inferred from homology"/>
<evidence type="ECO:0000259" key="9">
    <source>
        <dbReference type="Pfam" id="PF13098"/>
    </source>
</evidence>
<evidence type="ECO:0000313" key="11">
    <source>
        <dbReference type="Proteomes" id="UP000638014"/>
    </source>
</evidence>
<dbReference type="CDD" id="cd03020">
    <property type="entry name" value="DsbA_DsbC_DsbG"/>
    <property type="match status" value="1"/>
</dbReference>
<feature type="signal peptide" evidence="7">
    <location>
        <begin position="1"/>
        <end position="21"/>
    </location>
</feature>
<dbReference type="InterPro" id="IPR051470">
    <property type="entry name" value="Thiol:disulfide_interchange"/>
</dbReference>
<evidence type="ECO:0000259" key="8">
    <source>
        <dbReference type="Pfam" id="PF10411"/>
    </source>
</evidence>
<keyword evidence="5" id="KW-1015">Disulfide bond</keyword>
<dbReference type="InterPro" id="IPR033954">
    <property type="entry name" value="DiS-bond_Isoase_DsbC/G"/>
</dbReference>
<evidence type="ECO:0000256" key="2">
    <source>
        <dbReference type="ARBA" id="ARBA00009813"/>
    </source>
</evidence>
<evidence type="ECO:0000256" key="3">
    <source>
        <dbReference type="ARBA" id="ARBA00022729"/>
    </source>
</evidence>
<dbReference type="InterPro" id="IPR009094">
    <property type="entry name" value="DiS-bond_isomerase_DsbC/G_N_sf"/>
</dbReference>
<dbReference type="InterPro" id="IPR036249">
    <property type="entry name" value="Thioredoxin-like_sf"/>
</dbReference>
<evidence type="ECO:0000256" key="7">
    <source>
        <dbReference type="RuleBase" id="RU364038"/>
    </source>
</evidence>
<dbReference type="RefSeq" id="WP_191146444.1">
    <property type="nucleotide sequence ID" value="NZ_JACXAF010000036.1"/>
</dbReference>
<dbReference type="Proteomes" id="UP000638014">
    <property type="component" value="Unassembled WGS sequence"/>
</dbReference>
<comment type="subcellular location">
    <subcellularLocation>
        <location evidence="1 7">Periplasm</location>
    </subcellularLocation>
</comment>
<comment type="caution">
    <text evidence="10">The sequence shown here is derived from an EMBL/GenBank/DDBJ whole genome shotgun (WGS) entry which is preliminary data.</text>
</comment>
<dbReference type="InterPro" id="IPR018950">
    <property type="entry name" value="DiS-bond_isomerase_DsbC/G_N"/>
</dbReference>
<keyword evidence="11" id="KW-1185">Reference proteome</keyword>
<evidence type="ECO:0000256" key="6">
    <source>
        <dbReference type="ARBA" id="ARBA00023284"/>
    </source>
</evidence>
<accession>A0A8J6QL23</accession>
<comment type="similarity">
    <text evidence="2 7">Belongs to the thioredoxin family. DsbC subfamily.</text>
</comment>
<dbReference type="InterPro" id="IPR012336">
    <property type="entry name" value="Thioredoxin-like_fold"/>
</dbReference>
<dbReference type="Gene3D" id="3.10.450.70">
    <property type="entry name" value="Disulphide bond isomerase, DsbC/G, N-terminal"/>
    <property type="match status" value="1"/>
</dbReference>
<evidence type="ECO:0000256" key="5">
    <source>
        <dbReference type="ARBA" id="ARBA00023157"/>
    </source>
</evidence>